<dbReference type="AlphaFoldDB" id="A0A6S7LT11"/>
<dbReference type="PANTHER" id="PTHR31718:SF60">
    <property type="entry name" value="LIPOXYGENASE HOMOLOGY DOMAIN-CONTAINING PROTEIN 1"/>
    <property type="match status" value="1"/>
</dbReference>
<dbReference type="PROSITE" id="PS50095">
    <property type="entry name" value="PLAT"/>
    <property type="match status" value="1"/>
</dbReference>
<dbReference type="PANTHER" id="PTHR31718">
    <property type="entry name" value="PLAT DOMAIN-CONTAINING PROTEIN"/>
    <property type="match status" value="1"/>
</dbReference>
<protein>
    <submittedName>
        <fullName evidence="2">Arachidonate 5-lipoxygenase-like</fullName>
    </submittedName>
</protein>
<dbReference type="SUPFAM" id="SSF49723">
    <property type="entry name" value="Lipase/lipooxygenase domain (PLAT/LH2 domain)"/>
    <property type="match status" value="1"/>
</dbReference>
<dbReference type="InterPro" id="IPR001024">
    <property type="entry name" value="PLAT/LH2_dom"/>
</dbReference>
<sequence>MGNGNSTRHGYEIKTKTGDKKGMGTDVHIYITLISEDGRRSHDLYLDCKWRNDFEAGAVDTFPFGDEVPDIGPISKVEIHRYSTFVASEWFMEWVEITNHYRPEDKPDIFPFQRWVRSGVRFTVCRYDSCLPQYSEFPGQRQYELEKKRKDYVLVEKKPGIPKQ</sequence>
<feature type="non-terminal residue" evidence="2">
    <location>
        <position position="164"/>
    </location>
</feature>
<keyword evidence="3" id="KW-1185">Reference proteome</keyword>
<evidence type="ECO:0000256" key="1">
    <source>
        <dbReference type="PROSITE-ProRule" id="PRU00152"/>
    </source>
</evidence>
<dbReference type="CDD" id="cd00113">
    <property type="entry name" value="PLAT"/>
    <property type="match status" value="1"/>
</dbReference>
<proteinExistence type="predicted"/>
<dbReference type="Proteomes" id="UP001152795">
    <property type="component" value="Unassembled WGS sequence"/>
</dbReference>
<evidence type="ECO:0000313" key="3">
    <source>
        <dbReference type="Proteomes" id="UP001152795"/>
    </source>
</evidence>
<organism evidence="2 3">
    <name type="scientific">Paramuricea clavata</name>
    <name type="common">Red gorgonian</name>
    <name type="synonym">Violescent sea-whip</name>
    <dbReference type="NCBI Taxonomy" id="317549"/>
    <lineage>
        <taxon>Eukaryota</taxon>
        <taxon>Metazoa</taxon>
        <taxon>Cnidaria</taxon>
        <taxon>Anthozoa</taxon>
        <taxon>Octocorallia</taxon>
        <taxon>Malacalcyonacea</taxon>
        <taxon>Plexauridae</taxon>
        <taxon>Paramuricea</taxon>
    </lineage>
</organism>
<dbReference type="SMART" id="SM00308">
    <property type="entry name" value="LH2"/>
    <property type="match status" value="1"/>
</dbReference>
<accession>A0A6S7LT11</accession>
<dbReference type="Pfam" id="PF01477">
    <property type="entry name" value="PLAT"/>
    <property type="match status" value="1"/>
</dbReference>
<comment type="caution">
    <text evidence="1">Lacks conserved residue(s) required for the propagation of feature annotation.</text>
</comment>
<reference evidence="2" key="1">
    <citation type="submission" date="2020-04" db="EMBL/GenBank/DDBJ databases">
        <authorList>
            <person name="Alioto T."/>
            <person name="Alioto T."/>
            <person name="Gomez Garrido J."/>
        </authorList>
    </citation>
    <scope>NUCLEOTIDE SEQUENCE</scope>
    <source>
        <strain evidence="2">A484AB</strain>
    </source>
</reference>
<dbReference type="Gene3D" id="2.40.180.10">
    <property type="entry name" value="Catalase core domain"/>
    <property type="match status" value="1"/>
</dbReference>
<comment type="caution">
    <text evidence="2">The sequence shown here is derived from an EMBL/GenBank/DDBJ whole genome shotgun (WGS) entry which is preliminary data.</text>
</comment>
<dbReference type="OrthoDB" id="407298at2759"/>
<name>A0A6S7LT11_PARCT</name>
<dbReference type="InterPro" id="IPR036392">
    <property type="entry name" value="PLAT/LH2_dom_sf"/>
</dbReference>
<gene>
    <name evidence="2" type="ORF">PACLA_8A049853</name>
</gene>
<evidence type="ECO:0000313" key="2">
    <source>
        <dbReference type="EMBL" id="CAB4043592.1"/>
    </source>
</evidence>
<dbReference type="EMBL" id="CACRXK020032712">
    <property type="protein sequence ID" value="CAB4043592.1"/>
    <property type="molecule type" value="Genomic_DNA"/>
</dbReference>